<dbReference type="AlphaFoldDB" id="A0AAV3PCX5"/>
<accession>A0AAV3PCX5</accession>
<dbReference type="EMBL" id="BAABME010017188">
    <property type="protein sequence ID" value="GAA0149116.1"/>
    <property type="molecule type" value="Genomic_DNA"/>
</dbReference>
<feature type="region of interest" description="Disordered" evidence="1">
    <location>
        <begin position="68"/>
        <end position="93"/>
    </location>
</feature>
<proteinExistence type="predicted"/>
<gene>
    <name evidence="2" type="ORF">LIER_36865</name>
</gene>
<evidence type="ECO:0000313" key="2">
    <source>
        <dbReference type="EMBL" id="GAA0149116.1"/>
    </source>
</evidence>
<dbReference type="Proteomes" id="UP001454036">
    <property type="component" value="Unassembled WGS sequence"/>
</dbReference>
<sequence length="93" mass="10229">MQQKENQNVEKLALLVNTQNYETHPVAFVANGAETMTQKVLVFVDQIYLGVTIVKNLATPRGFVRTSMGNPTTRFQGGTIEGTLPATTVDSRM</sequence>
<comment type="caution">
    <text evidence="2">The sequence shown here is derived from an EMBL/GenBank/DDBJ whole genome shotgun (WGS) entry which is preliminary data.</text>
</comment>
<keyword evidence="3" id="KW-1185">Reference proteome</keyword>
<reference evidence="2 3" key="1">
    <citation type="submission" date="2024-01" db="EMBL/GenBank/DDBJ databases">
        <title>The complete chloroplast genome sequence of Lithospermum erythrorhizon: insights into the phylogenetic relationship among Boraginaceae species and the maternal lineages of purple gromwells.</title>
        <authorList>
            <person name="Okada T."/>
            <person name="Watanabe K."/>
        </authorList>
    </citation>
    <scope>NUCLEOTIDE SEQUENCE [LARGE SCALE GENOMIC DNA]</scope>
</reference>
<name>A0AAV3PCX5_LITER</name>
<evidence type="ECO:0000256" key="1">
    <source>
        <dbReference type="SAM" id="MobiDB-lite"/>
    </source>
</evidence>
<protein>
    <submittedName>
        <fullName evidence="2">Uncharacterized protein</fullName>
    </submittedName>
</protein>
<organism evidence="2 3">
    <name type="scientific">Lithospermum erythrorhizon</name>
    <name type="common">Purple gromwell</name>
    <name type="synonym">Lithospermum officinale var. erythrorhizon</name>
    <dbReference type="NCBI Taxonomy" id="34254"/>
    <lineage>
        <taxon>Eukaryota</taxon>
        <taxon>Viridiplantae</taxon>
        <taxon>Streptophyta</taxon>
        <taxon>Embryophyta</taxon>
        <taxon>Tracheophyta</taxon>
        <taxon>Spermatophyta</taxon>
        <taxon>Magnoliopsida</taxon>
        <taxon>eudicotyledons</taxon>
        <taxon>Gunneridae</taxon>
        <taxon>Pentapetalae</taxon>
        <taxon>asterids</taxon>
        <taxon>lamiids</taxon>
        <taxon>Boraginales</taxon>
        <taxon>Boraginaceae</taxon>
        <taxon>Boraginoideae</taxon>
        <taxon>Lithospermeae</taxon>
        <taxon>Lithospermum</taxon>
    </lineage>
</organism>
<evidence type="ECO:0000313" key="3">
    <source>
        <dbReference type="Proteomes" id="UP001454036"/>
    </source>
</evidence>